<evidence type="ECO:0000259" key="10">
    <source>
        <dbReference type="SMART" id="SM01311"/>
    </source>
</evidence>
<dbReference type="PANTHER" id="PTHR10102:SF0">
    <property type="entry name" value="DNA-DIRECTED RNA POLYMERASE, MITOCHONDRIAL"/>
    <property type="match status" value="1"/>
</dbReference>
<dbReference type="Pfam" id="PF00940">
    <property type="entry name" value="RNA_pol"/>
    <property type="match status" value="1"/>
</dbReference>
<dbReference type="GO" id="GO:0003677">
    <property type="term" value="F:DNA binding"/>
    <property type="evidence" value="ECO:0007669"/>
    <property type="project" value="InterPro"/>
</dbReference>
<gene>
    <name evidence="11" type="ORF">UFOVP823_4</name>
</gene>
<dbReference type="InterPro" id="IPR002092">
    <property type="entry name" value="DNA-dir_Rpol_phage-type"/>
</dbReference>
<feature type="domain" description="DNA-directed RNA polymerase N-terminal" evidence="10">
    <location>
        <begin position="11"/>
        <end position="296"/>
    </location>
</feature>
<evidence type="ECO:0000256" key="2">
    <source>
        <dbReference type="ARBA" id="ARBA00012418"/>
    </source>
</evidence>
<dbReference type="PROSITE" id="PS00489">
    <property type="entry name" value="RNA_POL_PHAGE_2"/>
    <property type="match status" value="1"/>
</dbReference>
<reference evidence="11" key="1">
    <citation type="submission" date="2020-04" db="EMBL/GenBank/DDBJ databases">
        <authorList>
            <person name="Chiriac C."/>
            <person name="Salcher M."/>
            <person name="Ghai R."/>
            <person name="Kavagutti S V."/>
        </authorList>
    </citation>
    <scope>NUCLEOTIDE SEQUENCE</scope>
</reference>
<dbReference type="Gene3D" id="1.10.1320.10">
    <property type="entry name" value="DNA-directed RNA polymerase, N-terminal domain"/>
    <property type="match status" value="1"/>
</dbReference>
<keyword evidence="4 9" id="KW-0808">Transferase</keyword>
<dbReference type="GO" id="GO:0006351">
    <property type="term" value="P:DNA-templated transcription"/>
    <property type="evidence" value="ECO:0007669"/>
    <property type="project" value="InterPro"/>
</dbReference>
<dbReference type="SUPFAM" id="SSF56672">
    <property type="entry name" value="DNA/RNA polymerases"/>
    <property type="match status" value="1"/>
</dbReference>
<comment type="function">
    <text evidence="9">DNA-dependent RNA polymerase catalyzes the transcription of DNA into RNA using the four ribonucleoside triphosphates as substrates.</text>
</comment>
<protein>
    <recommendedName>
        <fullName evidence="2 9">DNA-directed RNA polymerase</fullName>
        <ecNumber evidence="2 9">2.7.7.6</ecNumber>
    </recommendedName>
</protein>
<keyword evidence="7" id="KW-1195">Viral transcription</keyword>
<dbReference type="InterPro" id="IPR029262">
    <property type="entry name" value="RPOL_N"/>
</dbReference>
<evidence type="ECO:0000256" key="5">
    <source>
        <dbReference type="ARBA" id="ARBA00022695"/>
    </source>
</evidence>
<dbReference type="GO" id="GO:0003899">
    <property type="term" value="F:DNA-directed RNA polymerase activity"/>
    <property type="evidence" value="ECO:0007669"/>
    <property type="project" value="UniProtKB-EC"/>
</dbReference>
<dbReference type="SMART" id="SM01311">
    <property type="entry name" value="RPOL_N"/>
    <property type="match status" value="1"/>
</dbReference>
<proteinExistence type="inferred from homology"/>
<organism evidence="11">
    <name type="scientific">uncultured Caudovirales phage</name>
    <dbReference type="NCBI Taxonomy" id="2100421"/>
    <lineage>
        <taxon>Viruses</taxon>
        <taxon>Duplodnaviria</taxon>
        <taxon>Heunggongvirae</taxon>
        <taxon>Uroviricota</taxon>
        <taxon>Caudoviricetes</taxon>
        <taxon>Peduoviridae</taxon>
        <taxon>Maltschvirus</taxon>
        <taxon>Maltschvirus maltsch</taxon>
    </lineage>
</organism>
<evidence type="ECO:0000256" key="6">
    <source>
        <dbReference type="ARBA" id="ARBA00023163"/>
    </source>
</evidence>
<dbReference type="InterPro" id="IPR037159">
    <property type="entry name" value="RNA_POL_N_sf"/>
</dbReference>
<comment type="catalytic activity">
    <reaction evidence="8 9">
        <text>RNA(n) + a ribonucleoside 5'-triphosphate = RNA(n+1) + diphosphate</text>
        <dbReference type="Rhea" id="RHEA:21248"/>
        <dbReference type="Rhea" id="RHEA-COMP:14527"/>
        <dbReference type="Rhea" id="RHEA-COMP:17342"/>
        <dbReference type="ChEBI" id="CHEBI:33019"/>
        <dbReference type="ChEBI" id="CHEBI:61557"/>
        <dbReference type="ChEBI" id="CHEBI:140395"/>
        <dbReference type="EC" id="2.7.7.6"/>
    </reaction>
</comment>
<evidence type="ECO:0000256" key="7">
    <source>
        <dbReference type="ARBA" id="ARBA00023314"/>
    </source>
</evidence>
<keyword evidence="5 9" id="KW-0548">Nucleotidyltransferase</keyword>
<evidence type="ECO:0000256" key="4">
    <source>
        <dbReference type="ARBA" id="ARBA00022679"/>
    </source>
</evidence>
<keyword evidence="6 9" id="KW-0804">Transcription</keyword>
<evidence type="ECO:0000256" key="1">
    <source>
        <dbReference type="ARBA" id="ARBA00009493"/>
    </source>
</evidence>
<dbReference type="InterPro" id="IPR046950">
    <property type="entry name" value="DNA-dir_Rpol_C_phage-type"/>
</dbReference>
<dbReference type="Pfam" id="PF14700">
    <property type="entry name" value="RPOL_N"/>
    <property type="match status" value="1"/>
</dbReference>
<comment type="similarity">
    <text evidence="1 9">Belongs to the phage and mitochondrial RNA polymerase family.</text>
</comment>
<dbReference type="GO" id="GO:0000428">
    <property type="term" value="C:DNA-directed RNA polymerase complex"/>
    <property type="evidence" value="ECO:0007669"/>
    <property type="project" value="UniProtKB-KW"/>
</dbReference>
<dbReference type="Gene3D" id="1.10.287.280">
    <property type="match status" value="1"/>
</dbReference>
<dbReference type="EMBL" id="LR796773">
    <property type="protein sequence ID" value="CAB4165052.1"/>
    <property type="molecule type" value="Genomic_DNA"/>
</dbReference>
<name>A0A6J5P1Q9_9CAUD</name>
<dbReference type="Gene3D" id="1.10.150.20">
    <property type="entry name" value="5' to 3' exonuclease, C-terminal subdomain"/>
    <property type="match status" value="1"/>
</dbReference>
<evidence type="ECO:0000256" key="3">
    <source>
        <dbReference type="ARBA" id="ARBA00022478"/>
    </source>
</evidence>
<dbReference type="GO" id="GO:0019083">
    <property type="term" value="P:viral transcription"/>
    <property type="evidence" value="ECO:0007669"/>
    <property type="project" value="UniProtKB-KW"/>
</dbReference>
<dbReference type="PROSITE" id="PS00900">
    <property type="entry name" value="RNA_POL_PHAGE_1"/>
    <property type="match status" value="1"/>
</dbReference>
<accession>A0A6J5P1Q9</accession>
<dbReference type="EC" id="2.7.7.6" evidence="2 9"/>
<dbReference type="InterPro" id="IPR043502">
    <property type="entry name" value="DNA/RNA_pol_sf"/>
</dbReference>
<dbReference type="InterPro" id="IPR024075">
    <property type="entry name" value="DNA-dir_RNA_pol_helix_hairp_sf"/>
</dbReference>
<evidence type="ECO:0000256" key="9">
    <source>
        <dbReference type="RuleBase" id="RU003805"/>
    </source>
</evidence>
<evidence type="ECO:0000313" key="11">
    <source>
        <dbReference type="EMBL" id="CAB4165052.1"/>
    </source>
</evidence>
<keyword evidence="3 9" id="KW-0240">DNA-directed RNA polymerase</keyword>
<evidence type="ECO:0000256" key="8">
    <source>
        <dbReference type="ARBA" id="ARBA00048552"/>
    </source>
</evidence>
<dbReference type="Gene3D" id="1.10.287.260">
    <property type="match status" value="1"/>
</dbReference>
<sequence length="840" mass="93086">MSDTTIDVTLEAQIALEIETVNTTREAWEKATAEAQAGEEEADTDYGTKMIKVAVAETTAALDRKIKAVLAGRPGRPNAIAVHLKDADVAVLAYIGLRAAVDGVSQARDLMAVAIDAGSRIEDQFKLEAFKKQHPDLFKLTIKRIDKQDVIDRDRRRTVMKLMANRAGVVWKSWTQKVRVDLGIMCLEAVKEGAGIIDFNYEATTSRGKTNTRHVVTPTSGTMEFMVRAAKYMSLLSPRFMPTIIRPKRWTNPRNGGYWSGMLPLTLVKTPRGKVIDEMANRPMPDVYSAINRMQETGWRINTAVLEVLNEVSARNLSIGGLPPMTAAEIPSKPFDIETNEQAKKEWKAKAATTHASNKKQASKRLQVLRTAAIAERFKGYEAIYFPHQLDFRGRAYAVPMFLNPQGPDYCKALLTFTEGKAINDGVAAGWLAIHGANLAGVDKVSLDERIKWIDDNQDAILATAADPWSTQAFWCGKDKPWQFLAFCFEWAAFQAEGYGYVSSLPIALDGSCNGLQHYSAALRDPIGGKATNLIPNEKPSDIYGEVGTETKATVLPLVQAGADPGTPAWFAAKWIEFGIDRKITKRAVMTLPYGSTIFSCREFVEEALRAKLDAGLTNPFMHKKRIEKEDGTVEWVESDGIFDASLFLQGHVWQAIGRVVKAAVQAMGWLRSCAKLAAEEELPVMWSLPDGFLVSQIYPEMEMRRIKTILEGVLVQFRQYDEAATLDKRRMANGIAPNFVHSLDACALRAYVNLAFDNGITAFGLVHDSYATVAADAELMSVCIRESFAHLYENNDVLEQFRGSILAMLSDERAGELNDVPPKGDLDLSLVRESDFFFA</sequence>
<dbReference type="PANTHER" id="PTHR10102">
    <property type="entry name" value="DNA-DIRECTED RNA POLYMERASE, MITOCHONDRIAL"/>
    <property type="match status" value="1"/>
</dbReference>